<organism evidence="1 2">
    <name type="scientific">Extremus antarcticus</name>
    <dbReference type="NCBI Taxonomy" id="702011"/>
    <lineage>
        <taxon>Eukaryota</taxon>
        <taxon>Fungi</taxon>
        <taxon>Dikarya</taxon>
        <taxon>Ascomycota</taxon>
        <taxon>Pezizomycotina</taxon>
        <taxon>Dothideomycetes</taxon>
        <taxon>Dothideomycetidae</taxon>
        <taxon>Mycosphaerellales</taxon>
        <taxon>Extremaceae</taxon>
        <taxon>Extremus</taxon>
    </lineage>
</organism>
<name>A0AAJ0G6G5_9PEZI</name>
<sequence length="304" mass="33597">MPPTRNHLPGDLSKYGSKPFPEEYPHIVSLDDHYYEMLCQGCGGNCSPHASHPYFGNARNISTHFRRIHGGDKGVYYRLLKPEEVASIEQGRGEADGIIRKMIVATKSGMPARKLPNVIETSNGSYVHLRCPVCYGNTHDKKGTRDSAVEDRPLHFFLGIEGMRSHLVNAHKLTGLSGSQVITMCGLPLEGAELEQVKNDRSGSSIVKWRADGSGEPARPKQSYRQFPKASDREAMINTFSGSLESDFSEDLSMEQLKGWLGAYAGADGRDDDMKAVKDELVVDGTTIKLEPQPQPRIDALPRE</sequence>
<evidence type="ECO:0000313" key="1">
    <source>
        <dbReference type="EMBL" id="KAK3045520.1"/>
    </source>
</evidence>
<dbReference type="EMBL" id="JAWDJX010000215">
    <property type="protein sequence ID" value="KAK3045520.1"/>
    <property type="molecule type" value="Genomic_DNA"/>
</dbReference>
<evidence type="ECO:0000313" key="2">
    <source>
        <dbReference type="Proteomes" id="UP001271007"/>
    </source>
</evidence>
<dbReference type="AlphaFoldDB" id="A0AAJ0G6G5"/>
<dbReference type="Proteomes" id="UP001271007">
    <property type="component" value="Unassembled WGS sequence"/>
</dbReference>
<protein>
    <submittedName>
        <fullName evidence="1">Uncharacterized protein</fullName>
    </submittedName>
</protein>
<comment type="caution">
    <text evidence="1">The sequence shown here is derived from an EMBL/GenBank/DDBJ whole genome shotgun (WGS) entry which is preliminary data.</text>
</comment>
<proteinExistence type="predicted"/>
<keyword evidence="2" id="KW-1185">Reference proteome</keyword>
<reference evidence="1" key="1">
    <citation type="submission" date="2023-04" db="EMBL/GenBank/DDBJ databases">
        <title>Black Yeasts Isolated from many extreme environments.</title>
        <authorList>
            <person name="Coleine C."/>
            <person name="Stajich J.E."/>
            <person name="Selbmann L."/>
        </authorList>
    </citation>
    <scope>NUCLEOTIDE SEQUENCE</scope>
    <source>
        <strain evidence="1">CCFEE 5312</strain>
    </source>
</reference>
<gene>
    <name evidence="1" type="ORF">LTR09_012913</name>
</gene>
<accession>A0AAJ0G6G5</accession>